<proteinExistence type="predicted"/>
<dbReference type="Proteomes" id="UP000316726">
    <property type="component" value="Chromosome 12"/>
</dbReference>
<evidence type="ECO:0000313" key="2">
    <source>
        <dbReference type="Proteomes" id="UP000316726"/>
    </source>
</evidence>
<dbReference type="AlphaFoldDB" id="A0A5B8MX18"/>
<protein>
    <submittedName>
        <fullName evidence="1">Uncharacterized protein</fullName>
    </submittedName>
</protein>
<dbReference type="STRING" id="1764295.A0A5B8MX18"/>
<reference evidence="1 2" key="1">
    <citation type="submission" date="2018-07" db="EMBL/GenBank/DDBJ databases">
        <title>The complete nuclear genome of the prasinophyte Chloropicon primus (CCMP1205).</title>
        <authorList>
            <person name="Pombert J.-F."/>
            <person name="Otis C."/>
            <person name="Turmel M."/>
            <person name="Lemieux C."/>
        </authorList>
    </citation>
    <scope>NUCLEOTIDE SEQUENCE [LARGE SCALE GENOMIC DNA]</scope>
    <source>
        <strain evidence="1 2">CCMP1205</strain>
    </source>
</reference>
<name>A0A5B8MX18_9CHLO</name>
<keyword evidence="2" id="KW-1185">Reference proteome</keyword>
<dbReference type="OrthoDB" id="2779at2759"/>
<accession>A0A5B8MX18</accession>
<evidence type="ECO:0000313" key="1">
    <source>
        <dbReference type="EMBL" id="QDZ24122.1"/>
    </source>
</evidence>
<gene>
    <name evidence="1" type="ORF">A3770_12p66400</name>
</gene>
<organism evidence="1 2">
    <name type="scientific">Chloropicon primus</name>
    <dbReference type="NCBI Taxonomy" id="1764295"/>
    <lineage>
        <taxon>Eukaryota</taxon>
        <taxon>Viridiplantae</taxon>
        <taxon>Chlorophyta</taxon>
        <taxon>Chloropicophyceae</taxon>
        <taxon>Chloropicales</taxon>
        <taxon>Chloropicaceae</taxon>
        <taxon>Chloropicon</taxon>
    </lineage>
</organism>
<sequence>MARPGVQNLRGGGKALAARSTRSLAARSSRKQVDWSTLRSRSALNLRDWEVAKLHDGEFIGRVVEVIEPHRGVGHALLNVVINNPAGGGLEEEYRLIPLVSDIVPYLDSSARKVFVDPPAGLLDLDSDGFLEEEDELRFLKRELEALVGKTNQLPSRSQFESLGRCDLQKIVEKQGGHFEVAACLGYKPFKNPPGYWDSENIEAEVAKFLESFWVVSRDQMRHSLTGETRTSAEGLLATKLLPNLKLLVDSGRHDLVYAIKMNGGFKATAKELGRTIYSPKMVHKHRLQWDFHYFEKEMRKVMEHPDCLKECPTMDKLPAQRLIRKIRRHDVDAAISHHGGYYEVARKMNLKSSFKRVRGYWNDKENLLREIRAFVSNTTNLDGATCPPYSELESAGRLDLKYGIEIHGGRKAITSLLLKEESGVDR</sequence>
<dbReference type="EMBL" id="CP031045">
    <property type="protein sequence ID" value="QDZ24122.1"/>
    <property type="molecule type" value="Genomic_DNA"/>
</dbReference>
<dbReference type="Gene3D" id="2.30.30.240">
    <property type="entry name" value="PRC-barrel domain"/>
    <property type="match status" value="1"/>
</dbReference>